<evidence type="ECO:0000259" key="1">
    <source>
        <dbReference type="Pfam" id="PF06904"/>
    </source>
</evidence>
<dbReference type="RefSeq" id="WP_136794421.1">
    <property type="nucleotide sequence ID" value="NZ_SWAU01000354.1"/>
</dbReference>
<reference evidence="2 3" key="1">
    <citation type="submission" date="2019-04" db="EMBL/GenBank/DDBJ databases">
        <title>Crypto-aerobic microbial life in anoxic (sulfidic) marine sediments.</title>
        <authorList>
            <person name="Bhattacharya S."/>
            <person name="Roy C."/>
            <person name="Mondal N."/>
            <person name="Sarkar J."/>
            <person name="Mandal S."/>
            <person name="Rameez M.J."/>
            <person name="Ghosh W."/>
        </authorList>
    </citation>
    <scope>NUCLEOTIDE SEQUENCE [LARGE SCALE GENOMIC DNA]</scope>
    <source>
        <strain evidence="2 3">SBBC</strain>
    </source>
</reference>
<comment type="caution">
    <text evidence="2">The sequence shown here is derived from an EMBL/GenBank/DDBJ whole genome shotgun (WGS) entry which is preliminary data.</text>
</comment>
<dbReference type="Proteomes" id="UP000306340">
    <property type="component" value="Unassembled WGS sequence"/>
</dbReference>
<sequence length="184" mass="19333">AAAVRVRPGAALVQPRKGSVCGDPSIRGEVLAPITGKLRGCGIDEPVKITSVDGVKLSMAATVDCSTAKALKTWINRGLRPAMGEVMALQVAGAYTCRSRNNQRGAPISEHGRGKAIDISGITLASGKTVTVEGGWRSKEGRGMQQAHKAACGIFGTTLGPGSDGFHEDHLHFDTIPRRKAYCR</sequence>
<dbReference type="InterPro" id="IPR009683">
    <property type="entry name" value="Extensin-like_C"/>
</dbReference>
<dbReference type="AlphaFoldDB" id="A0A4U0YUN0"/>
<proteinExistence type="predicted"/>
<accession>A0A4U0YUN0</accession>
<dbReference type="EMBL" id="SWAU01000354">
    <property type="protein sequence ID" value="TKA94449.1"/>
    <property type="molecule type" value="Genomic_DNA"/>
</dbReference>
<name>A0A4U0YUN0_9RHOB</name>
<evidence type="ECO:0000313" key="2">
    <source>
        <dbReference type="EMBL" id="TKA94449.1"/>
    </source>
</evidence>
<feature type="non-terminal residue" evidence="2">
    <location>
        <position position="1"/>
    </location>
</feature>
<organism evidence="2 3">
    <name type="scientific">Cereibacter changlensis</name>
    <dbReference type="NCBI Taxonomy" id="402884"/>
    <lineage>
        <taxon>Bacteria</taxon>
        <taxon>Pseudomonadati</taxon>
        <taxon>Pseudomonadota</taxon>
        <taxon>Alphaproteobacteria</taxon>
        <taxon>Rhodobacterales</taxon>
        <taxon>Paracoccaceae</taxon>
        <taxon>Cereibacter</taxon>
    </lineage>
</organism>
<dbReference type="Pfam" id="PF06904">
    <property type="entry name" value="Extensin-like_C"/>
    <property type="match status" value="1"/>
</dbReference>
<feature type="domain" description="Extensin-like C-terminal" evidence="1">
    <location>
        <begin position="37"/>
        <end position="184"/>
    </location>
</feature>
<gene>
    <name evidence="2" type="ORF">FAZ78_22300</name>
</gene>
<evidence type="ECO:0000313" key="3">
    <source>
        <dbReference type="Proteomes" id="UP000306340"/>
    </source>
</evidence>
<protein>
    <submittedName>
        <fullName evidence="2">Extensin family protein</fullName>
    </submittedName>
</protein>